<feature type="region of interest" description="Disordered" evidence="4">
    <location>
        <begin position="27"/>
        <end position="46"/>
    </location>
</feature>
<evidence type="ECO:0000256" key="5">
    <source>
        <dbReference type="SAM" id="SignalP"/>
    </source>
</evidence>
<name>A0ABT8FZ57_9MICO</name>
<dbReference type="Pfam" id="PF01547">
    <property type="entry name" value="SBP_bac_1"/>
    <property type="match status" value="1"/>
</dbReference>
<feature type="signal peptide" evidence="5">
    <location>
        <begin position="1"/>
        <end position="22"/>
    </location>
</feature>
<protein>
    <submittedName>
        <fullName evidence="6">Extracellular solute-binding protein</fullName>
    </submittedName>
</protein>
<comment type="similarity">
    <text evidence="1">Belongs to the bacterial solute-binding protein 1 family.</text>
</comment>
<evidence type="ECO:0000256" key="4">
    <source>
        <dbReference type="SAM" id="MobiDB-lite"/>
    </source>
</evidence>
<proteinExistence type="inferred from homology"/>
<evidence type="ECO:0000313" key="7">
    <source>
        <dbReference type="Proteomes" id="UP001172738"/>
    </source>
</evidence>
<dbReference type="PANTHER" id="PTHR30061">
    <property type="entry name" value="MALTOSE-BINDING PERIPLASMIC PROTEIN"/>
    <property type="match status" value="1"/>
</dbReference>
<reference evidence="6" key="1">
    <citation type="submission" date="2023-06" db="EMBL/GenBank/DDBJ databases">
        <title>SYSU T00b26.</title>
        <authorList>
            <person name="Gao L."/>
            <person name="Fang B.-Z."/>
            <person name="Li W.-J."/>
        </authorList>
    </citation>
    <scope>NUCLEOTIDE SEQUENCE</scope>
    <source>
        <strain evidence="6">SYSU T00b26</strain>
    </source>
</reference>
<dbReference type="Proteomes" id="UP001172738">
    <property type="component" value="Unassembled WGS sequence"/>
</dbReference>
<feature type="compositionally biased region" description="Low complexity" evidence="4">
    <location>
        <begin position="27"/>
        <end position="36"/>
    </location>
</feature>
<accession>A0ABT8FZ57</accession>
<evidence type="ECO:0000256" key="3">
    <source>
        <dbReference type="ARBA" id="ARBA00022729"/>
    </source>
</evidence>
<sequence length="432" mass="45106">MNRRALAASISTAAALTLTLTACGRADAPPADSSAPGETTAAIDDSPATGTIQVWAMGTEGELLDQLTADFEADNPDATVEVTAVPWSDYMTKIQTAVASGSTPDMTMVGTTDLAAAVAADALAPVPEGLIDASAFFEGSAAAAQIDGTMFAVPWYVETRVMFYRSDLAEAAGVEAPTTWEETDTFFSALEDGGAEYGTTIFTGAPNSYQFVLPFLWQGGAQILSDDGTTWTFDTPEAEAGLAYYQSLITDGHTAQNGPTNIGEVEPDIVAGNVGSIISGPWESSLLVAAGGQDFYDNQIAVAPLPAGPAGNTSWVGGAHMGVFKEAQNADGAWKLVRWLSEPEVQQKWFDISFDLPSVATAWDYSPIADNPMYSVMREQLDDTNSPPAVTTWPQVAAEMDAQIERVASGAATPAEALAALQAEAESIGVGD</sequence>
<comment type="caution">
    <text evidence="6">The sequence shown here is derived from an EMBL/GenBank/DDBJ whole genome shotgun (WGS) entry which is preliminary data.</text>
</comment>
<evidence type="ECO:0000256" key="1">
    <source>
        <dbReference type="ARBA" id="ARBA00008520"/>
    </source>
</evidence>
<dbReference type="EMBL" id="JAUHPV010000002">
    <property type="protein sequence ID" value="MDN4472180.1"/>
    <property type="molecule type" value="Genomic_DNA"/>
</dbReference>
<feature type="chain" id="PRO_5047453240" evidence="5">
    <location>
        <begin position="23"/>
        <end position="432"/>
    </location>
</feature>
<dbReference type="PANTHER" id="PTHR30061:SF50">
    <property type="entry name" value="MALTOSE_MALTODEXTRIN-BINDING PERIPLASMIC PROTEIN"/>
    <property type="match status" value="1"/>
</dbReference>
<dbReference type="SUPFAM" id="SSF53850">
    <property type="entry name" value="Periplasmic binding protein-like II"/>
    <property type="match status" value="1"/>
</dbReference>
<dbReference type="PROSITE" id="PS51257">
    <property type="entry name" value="PROKAR_LIPOPROTEIN"/>
    <property type="match status" value="1"/>
</dbReference>
<keyword evidence="7" id="KW-1185">Reference proteome</keyword>
<keyword evidence="3 5" id="KW-0732">Signal</keyword>
<gene>
    <name evidence="6" type="ORF">QQX04_04140</name>
</gene>
<dbReference type="Gene3D" id="3.40.190.10">
    <property type="entry name" value="Periplasmic binding protein-like II"/>
    <property type="match status" value="2"/>
</dbReference>
<evidence type="ECO:0000256" key="2">
    <source>
        <dbReference type="ARBA" id="ARBA00022448"/>
    </source>
</evidence>
<evidence type="ECO:0000313" key="6">
    <source>
        <dbReference type="EMBL" id="MDN4472180.1"/>
    </source>
</evidence>
<keyword evidence="2" id="KW-0813">Transport</keyword>
<organism evidence="6 7">
    <name type="scientific">Demequina zhanjiangensis</name>
    <dbReference type="NCBI Taxonomy" id="3051659"/>
    <lineage>
        <taxon>Bacteria</taxon>
        <taxon>Bacillati</taxon>
        <taxon>Actinomycetota</taxon>
        <taxon>Actinomycetes</taxon>
        <taxon>Micrococcales</taxon>
        <taxon>Demequinaceae</taxon>
        <taxon>Demequina</taxon>
    </lineage>
</organism>
<dbReference type="RefSeq" id="WP_301126543.1">
    <property type="nucleotide sequence ID" value="NZ_JAUHPV010000002.1"/>
</dbReference>
<dbReference type="InterPro" id="IPR006059">
    <property type="entry name" value="SBP"/>
</dbReference>